<feature type="domain" description="ABC transmembrane type-2" evidence="10">
    <location>
        <begin position="53"/>
        <end position="279"/>
    </location>
</feature>
<keyword evidence="8 9" id="KW-0472">Membrane</keyword>
<evidence type="ECO:0000256" key="3">
    <source>
        <dbReference type="ARBA" id="ARBA00022448"/>
    </source>
</evidence>
<keyword evidence="7 9" id="KW-1133">Transmembrane helix</keyword>
<feature type="transmembrane region" description="Helical" evidence="9">
    <location>
        <begin position="88"/>
        <end position="114"/>
    </location>
</feature>
<dbReference type="EMBL" id="JAUJEB010000001">
    <property type="protein sequence ID" value="MDN5211461.1"/>
    <property type="molecule type" value="Genomic_DNA"/>
</dbReference>
<sequence>MTKANTKNADWTMVISPKSNMLSLQLEDIWRYKDLLYLFVRRDFVSIYKQTILGPAWFFIQPILTTITYTIIFGNVAGLSTDGLPKMIFYLSGVVCWSYFSDCITTISSTFIANAQVFGKVYFPRLIAPLSVVISKLIKLGIQFLLFIVTLLYYVIFESTEVSPNIYLLLSPVLVLLMGGLGLGLGLLISSLTTKYRDMRFLIAFGVQLLMYGTPVIYPLSKVPEEYRLLVTLNPITPVVEAFRYGFLGTGTFSVYHLVYSFVFTVIALLLGIVVFNRVEKTFMDSV</sequence>
<evidence type="ECO:0000256" key="6">
    <source>
        <dbReference type="ARBA" id="ARBA00022692"/>
    </source>
</evidence>
<protein>
    <recommendedName>
        <fullName evidence="9">Transport permease protein</fullName>
    </recommendedName>
</protein>
<keyword evidence="4 9" id="KW-1003">Cell membrane</keyword>
<evidence type="ECO:0000313" key="12">
    <source>
        <dbReference type="Proteomes" id="UP001172083"/>
    </source>
</evidence>
<feature type="transmembrane region" description="Helical" evidence="9">
    <location>
        <begin position="56"/>
        <end position="76"/>
    </location>
</feature>
<feature type="transmembrane region" description="Helical" evidence="9">
    <location>
        <begin position="166"/>
        <end position="189"/>
    </location>
</feature>
<dbReference type="Proteomes" id="UP001172083">
    <property type="component" value="Unassembled WGS sequence"/>
</dbReference>
<dbReference type="RefSeq" id="WP_346756794.1">
    <property type="nucleotide sequence ID" value="NZ_JAUJEB010000001.1"/>
</dbReference>
<keyword evidence="5" id="KW-0997">Cell inner membrane</keyword>
<dbReference type="PANTHER" id="PTHR30413">
    <property type="entry name" value="INNER MEMBRANE TRANSPORT PERMEASE"/>
    <property type="match status" value="1"/>
</dbReference>
<feature type="transmembrane region" description="Helical" evidence="9">
    <location>
        <begin position="201"/>
        <end position="220"/>
    </location>
</feature>
<keyword evidence="12" id="KW-1185">Reference proteome</keyword>
<evidence type="ECO:0000256" key="4">
    <source>
        <dbReference type="ARBA" id="ARBA00022475"/>
    </source>
</evidence>
<dbReference type="PANTHER" id="PTHR30413:SF8">
    <property type="entry name" value="TRANSPORT PERMEASE PROTEIN"/>
    <property type="match status" value="1"/>
</dbReference>
<evidence type="ECO:0000256" key="2">
    <source>
        <dbReference type="ARBA" id="ARBA00007783"/>
    </source>
</evidence>
<dbReference type="Pfam" id="PF01061">
    <property type="entry name" value="ABC2_membrane"/>
    <property type="match status" value="1"/>
</dbReference>
<keyword evidence="6 9" id="KW-0812">Transmembrane</keyword>
<keyword evidence="3 9" id="KW-0813">Transport</keyword>
<comment type="similarity">
    <text evidence="2 9">Belongs to the ABC-2 integral membrane protein family.</text>
</comment>
<accession>A0ABT8L4V4</accession>
<dbReference type="PROSITE" id="PS51012">
    <property type="entry name" value="ABC_TM2"/>
    <property type="match status" value="1"/>
</dbReference>
<organism evidence="11 12">
    <name type="scientific">Agaribacillus aureus</name>
    <dbReference type="NCBI Taxonomy" id="3051825"/>
    <lineage>
        <taxon>Bacteria</taxon>
        <taxon>Pseudomonadati</taxon>
        <taxon>Bacteroidota</taxon>
        <taxon>Cytophagia</taxon>
        <taxon>Cytophagales</taxon>
        <taxon>Splendidivirgaceae</taxon>
        <taxon>Agaribacillus</taxon>
    </lineage>
</organism>
<comment type="subcellular location">
    <subcellularLocation>
        <location evidence="1">Cell inner membrane</location>
        <topology evidence="1">Multi-pass membrane protein</topology>
    </subcellularLocation>
    <subcellularLocation>
        <location evidence="9">Cell membrane</location>
        <topology evidence="9">Multi-pass membrane protein</topology>
    </subcellularLocation>
</comment>
<evidence type="ECO:0000313" key="11">
    <source>
        <dbReference type="EMBL" id="MDN5211461.1"/>
    </source>
</evidence>
<name>A0ABT8L4V4_9BACT</name>
<evidence type="ECO:0000259" key="10">
    <source>
        <dbReference type="PROSITE" id="PS51012"/>
    </source>
</evidence>
<evidence type="ECO:0000256" key="7">
    <source>
        <dbReference type="ARBA" id="ARBA00022989"/>
    </source>
</evidence>
<proteinExistence type="inferred from homology"/>
<dbReference type="InterPro" id="IPR013525">
    <property type="entry name" value="ABC2_TM"/>
</dbReference>
<evidence type="ECO:0000256" key="8">
    <source>
        <dbReference type="ARBA" id="ARBA00023136"/>
    </source>
</evidence>
<evidence type="ECO:0000256" key="5">
    <source>
        <dbReference type="ARBA" id="ARBA00022519"/>
    </source>
</evidence>
<gene>
    <name evidence="11" type="ORF">QQ020_05345</name>
</gene>
<comment type="caution">
    <text evidence="11">The sequence shown here is derived from an EMBL/GenBank/DDBJ whole genome shotgun (WGS) entry which is preliminary data.</text>
</comment>
<dbReference type="InterPro" id="IPR047817">
    <property type="entry name" value="ABC2_TM_bact-type"/>
</dbReference>
<feature type="transmembrane region" description="Helical" evidence="9">
    <location>
        <begin position="126"/>
        <end position="154"/>
    </location>
</feature>
<reference evidence="11" key="1">
    <citation type="submission" date="2023-06" db="EMBL/GenBank/DDBJ databases">
        <title>Genomic of Agaribacillus aureum.</title>
        <authorList>
            <person name="Wang G."/>
        </authorList>
    </citation>
    <scope>NUCLEOTIDE SEQUENCE</scope>
    <source>
        <strain evidence="11">BMA12</strain>
    </source>
</reference>
<evidence type="ECO:0000256" key="9">
    <source>
        <dbReference type="RuleBase" id="RU361157"/>
    </source>
</evidence>
<evidence type="ECO:0000256" key="1">
    <source>
        <dbReference type="ARBA" id="ARBA00004429"/>
    </source>
</evidence>
<feature type="transmembrane region" description="Helical" evidence="9">
    <location>
        <begin position="255"/>
        <end position="276"/>
    </location>
</feature>